<keyword evidence="2" id="KW-0004">4Fe-4S</keyword>
<dbReference type="InterPro" id="IPR017900">
    <property type="entry name" value="4Fe4S_Fe_S_CS"/>
</dbReference>
<keyword evidence="4" id="KW-0677">Repeat</keyword>
<dbReference type="GO" id="GO:0051539">
    <property type="term" value="F:4 iron, 4 sulfur cluster binding"/>
    <property type="evidence" value="ECO:0007669"/>
    <property type="project" value="UniProtKB-KW"/>
</dbReference>
<evidence type="ECO:0000256" key="1">
    <source>
        <dbReference type="ARBA" id="ARBA00022448"/>
    </source>
</evidence>
<feature type="transmembrane region" description="Helical" evidence="8">
    <location>
        <begin position="14"/>
        <end position="35"/>
    </location>
</feature>
<dbReference type="InterPro" id="IPR004494">
    <property type="entry name" value="MauM_NapG"/>
</dbReference>
<keyword evidence="8" id="KW-1133">Transmembrane helix</keyword>
<dbReference type="EMBL" id="PDKB01000008">
    <property type="protein sequence ID" value="RBQ29140.1"/>
    <property type="molecule type" value="Genomic_DNA"/>
</dbReference>
<dbReference type="RefSeq" id="WP_113894321.1">
    <property type="nucleotide sequence ID" value="NZ_JANJGA010000009.1"/>
</dbReference>
<accession>A0A366MU45</accession>
<evidence type="ECO:0000256" key="8">
    <source>
        <dbReference type="SAM" id="Phobius"/>
    </source>
</evidence>
<evidence type="ECO:0000256" key="7">
    <source>
        <dbReference type="ARBA" id="ARBA00023014"/>
    </source>
</evidence>
<dbReference type="Proteomes" id="UP000252669">
    <property type="component" value="Unassembled WGS sequence"/>
</dbReference>
<feature type="domain" description="4Fe-4S ferredoxin-type" evidence="9">
    <location>
        <begin position="183"/>
        <end position="214"/>
    </location>
</feature>
<evidence type="ECO:0000256" key="3">
    <source>
        <dbReference type="ARBA" id="ARBA00022723"/>
    </source>
</evidence>
<dbReference type="AlphaFoldDB" id="A0A366MU45"/>
<keyword evidence="7" id="KW-0411">Iron-sulfur</keyword>
<protein>
    <submittedName>
        <fullName evidence="10">Ferredoxin-type protein NapG</fullName>
    </submittedName>
</protein>
<dbReference type="GO" id="GO:0046872">
    <property type="term" value="F:metal ion binding"/>
    <property type="evidence" value="ECO:0007669"/>
    <property type="project" value="UniProtKB-KW"/>
</dbReference>
<evidence type="ECO:0000313" key="10">
    <source>
        <dbReference type="EMBL" id="RBQ29140.1"/>
    </source>
</evidence>
<dbReference type="Gene3D" id="3.30.70.20">
    <property type="match status" value="2"/>
</dbReference>
<evidence type="ECO:0000256" key="6">
    <source>
        <dbReference type="ARBA" id="ARBA00023004"/>
    </source>
</evidence>
<evidence type="ECO:0000256" key="4">
    <source>
        <dbReference type="ARBA" id="ARBA00022737"/>
    </source>
</evidence>
<evidence type="ECO:0000256" key="5">
    <source>
        <dbReference type="ARBA" id="ARBA00022982"/>
    </source>
</evidence>
<evidence type="ECO:0000313" key="11">
    <source>
        <dbReference type="Proteomes" id="UP000252669"/>
    </source>
</evidence>
<keyword evidence="8" id="KW-0812">Transmembrane</keyword>
<dbReference type="PANTHER" id="PTHR42859">
    <property type="entry name" value="OXIDOREDUCTASE"/>
    <property type="match status" value="1"/>
</dbReference>
<dbReference type="CDD" id="cd16373">
    <property type="entry name" value="DMSOR_beta_like"/>
    <property type="match status" value="1"/>
</dbReference>
<keyword evidence="3" id="KW-0479">Metal-binding</keyword>
<evidence type="ECO:0000256" key="2">
    <source>
        <dbReference type="ARBA" id="ARBA00022485"/>
    </source>
</evidence>
<keyword evidence="6" id="KW-0408">Iron</keyword>
<keyword evidence="11" id="KW-1185">Reference proteome</keyword>
<proteinExistence type="predicted"/>
<dbReference type="NCBIfam" id="TIGR00397">
    <property type="entry name" value="mauM_napG"/>
    <property type="match status" value="1"/>
</dbReference>
<organism evidence="10 11">
    <name type="scientific">Aliarcobacter vitoriensis</name>
    <dbReference type="NCBI Taxonomy" id="2011099"/>
    <lineage>
        <taxon>Bacteria</taxon>
        <taxon>Pseudomonadati</taxon>
        <taxon>Campylobacterota</taxon>
        <taxon>Epsilonproteobacteria</taxon>
        <taxon>Campylobacterales</taxon>
        <taxon>Arcobacteraceae</taxon>
        <taxon>Aliarcobacter</taxon>
    </lineage>
</organism>
<sequence length="267" mass="29378">MDILNKPKEDRRKFILSSARAIGLAILGGLTWSAYLSEVKATSLILRPPAALAENDFLATCIKCGLCVEACPFDTLKLAKPGDNMPLGTPYFVPREIPCYMCVDIPCVPICPTDALDEKLVKNSKNEFEIRQMQMGVAIVDEKSCVAFWGIQCDACYRACPLLGEAINIVYEKNDRTGKHAFLKPVVNSDICTGCGLCEKACITEKPAILVLPREIALGKVGDHYIKGWDESDEKRVKNASSDTNERTINQKNAIDSLNSGMKDLLE</sequence>
<feature type="domain" description="4Fe-4S ferredoxin-type" evidence="9">
    <location>
        <begin position="51"/>
        <end position="81"/>
    </location>
</feature>
<dbReference type="OrthoDB" id="9808559at2"/>
<keyword evidence="1" id="KW-0813">Transport</keyword>
<dbReference type="InterPro" id="IPR017896">
    <property type="entry name" value="4Fe4S_Fe-S-bd"/>
</dbReference>
<keyword evidence="5" id="KW-0249">Electron transport</keyword>
<feature type="domain" description="4Fe-4S ferredoxin-type" evidence="9">
    <location>
        <begin position="136"/>
        <end position="172"/>
    </location>
</feature>
<evidence type="ECO:0000259" key="9">
    <source>
        <dbReference type="PROSITE" id="PS51379"/>
    </source>
</evidence>
<keyword evidence="8" id="KW-0472">Membrane</keyword>
<dbReference type="PROSITE" id="PS00198">
    <property type="entry name" value="4FE4S_FER_1"/>
    <property type="match status" value="1"/>
</dbReference>
<dbReference type="SUPFAM" id="SSF54862">
    <property type="entry name" value="4Fe-4S ferredoxins"/>
    <property type="match status" value="1"/>
</dbReference>
<dbReference type="InterPro" id="IPR050294">
    <property type="entry name" value="RnfB_subfamily"/>
</dbReference>
<dbReference type="NCBIfam" id="NF007012">
    <property type="entry name" value="PRK09476.1"/>
    <property type="match status" value="1"/>
</dbReference>
<dbReference type="PROSITE" id="PS51379">
    <property type="entry name" value="4FE4S_FER_2"/>
    <property type="match status" value="3"/>
</dbReference>
<comment type="caution">
    <text evidence="10">The sequence shown here is derived from an EMBL/GenBank/DDBJ whole genome shotgun (WGS) entry which is preliminary data.</text>
</comment>
<dbReference type="Pfam" id="PF12838">
    <property type="entry name" value="Fer4_7"/>
    <property type="match status" value="2"/>
</dbReference>
<gene>
    <name evidence="10" type="ORF">CRU91_06030</name>
</gene>
<reference evidence="10 11" key="1">
    <citation type="submission" date="2017-10" db="EMBL/GenBank/DDBJ databases">
        <title>Genomics of the genus Arcobacter.</title>
        <authorList>
            <person name="Perez-Cataluna A."/>
            <person name="Figueras M.J."/>
        </authorList>
    </citation>
    <scope>NUCLEOTIDE SEQUENCE [LARGE SCALE GENOMIC DNA]</scope>
    <source>
        <strain evidence="10 11">CECT 9230</strain>
    </source>
</reference>
<dbReference type="PANTHER" id="PTHR42859:SF10">
    <property type="entry name" value="DIMETHYLSULFOXIDE REDUCTASE CHAIN B"/>
    <property type="match status" value="1"/>
</dbReference>
<name>A0A366MU45_9BACT</name>